<dbReference type="RefSeq" id="WP_041100177.1">
    <property type="nucleotide sequence ID" value="NZ_JARTHD010000006.1"/>
</dbReference>
<name>A0ABR5B133_BACBA</name>
<dbReference type="EMBL" id="JXLP01000001">
    <property type="protein sequence ID" value="KIL80693.1"/>
    <property type="molecule type" value="Genomic_DNA"/>
</dbReference>
<reference evidence="1 2" key="1">
    <citation type="submission" date="2015-01" db="EMBL/GenBank/DDBJ databases">
        <title>Genome Assembly of Bacillus badius MTCC 1458.</title>
        <authorList>
            <person name="Verma A."/>
            <person name="Khatri I."/>
            <person name="Mual P."/>
            <person name="Subramanian S."/>
            <person name="Krishnamurthi S."/>
        </authorList>
    </citation>
    <scope>NUCLEOTIDE SEQUENCE [LARGE SCALE GENOMIC DNA]</scope>
    <source>
        <strain evidence="1 2">MTCC 1458</strain>
    </source>
</reference>
<dbReference type="Proteomes" id="UP000031982">
    <property type="component" value="Unassembled WGS sequence"/>
</dbReference>
<gene>
    <name evidence="1" type="ORF">SD77_0541</name>
</gene>
<proteinExistence type="predicted"/>
<comment type="caution">
    <text evidence="1">The sequence shown here is derived from an EMBL/GenBank/DDBJ whole genome shotgun (WGS) entry which is preliminary data.</text>
</comment>
<evidence type="ECO:0000313" key="1">
    <source>
        <dbReference type="EMBL" id="KIL80693.1"/>
    </source>
</evidence>
<organism evidence="1 2">
    <name type="scientific">Bacillus badius</name>
    <dbReference type="NCBI Taxonomy" id="1455"/>
    <lineage>
        <taxon>Bacteria</taxon>
        <taxon>Bacillati</taxon>
        <taxon>Bacillota</taxon>
        <taxon>Bacilli</taxon>
        <taxon>Bacillales</taxon>
        <taxon>Bacillaceae</taxon>
        <taxon>Pseudobacillus</taxon>
    </lineage>
</organism>
<keyword evidence="2" id="KW-1185">Reference proteome</keyword>
<sequence length="68" mass="8215">MMSEFEMKRLEKMRREALKNPSKHEWIKIPVFEKIYMIGDELYGEFKGDKTPRRVKDYTIGACRSKKD</sequence>
<evidence type="ECO:0000313" key="2">
    <source>
        <dbReference type="Proteomes" id="UP000031982"/>
    </source>
</evidence>
<protein>
    <submittedName>
        <fullName evidence="1">Uncharacterized protein</fullName>
    </submittedName>
</protein>
<accession>A0ABR5B133</accession>